<comment type="caution">
    <text evidence="3">The sequence shown here is derived from an EMBL/GenBank/DDBJ whole genome shotgun (WGS) entry which is preliminary data.</text>
</comment>
<name>A0ABV3DKK6_9ACTN</name>
<dbReference type="Gene3D" id="3.30.530.20">
    <property type="match status" value="1"/>
</dbReference>
<dbReference type="RefSeq" id="WP_358355720.1">
    <property type="nucleotide sequence ID" value="NZ_JBEZFP010000049.1"/>
</dbReference>
<evidence type="ECO:0000259" key="2">
    <source>
        <dbReference type="Pfam" id="PF08327"/>
    </source>
</evidence>
<sequence>MVADRIEREVVLRHPVERVWAALTTAEGLSRWFGSVADVDLRPGGRAYFRWDDLDQDSVGTIVVVEPPHRFAFRWPIGEMPADDASQTLVEFVLEPVSDGTRLRVVESGFAQAAADVARAAHQANSLGWDGELVDLGAYLDAAA</sequence>
<evidence type="ECO:0000256" key="1">
    <source>
        <dbReference type="ARBA" id="ARBA00006817"/>
    </source>
</evidence>
<feature type="domain" description="Activator of Hsp90 ATPase homologue 1/2-like C-terminal" evidence="2">
    <location>
        <begin position="14"/>
        <end position="139"/>
    </location>
</feature>
<evidence type="ECO:0000313" key="3">
    <source>
        <dbReference type="EMBL" id="MEU8135742.1"/>
    </source>
</evidence>
<dbReference type="Proteomes" id="UP001551482">
    <property type="component" value="Unassembled WGS sequence"/>
</dbReference>
<dbReference type="Pfam" id="PF08327">
    <property type="entry name" value="AHSA1"/>
    <property type="match status" value="1"/>
</dbReference>
<gene>
    <name evidence="3" type="ORF">AB0C36_19755</name>
</gene>
<dbReference type="SUPFAM" id="SSF55961">
    <property type="entry name" value="Bet v1-like"/>
    <property type="match status" value="1"/>
</dbReference>
<keyword evidence="4" id="KW-1185">Reference proteome</keyword>
<evidence type="ECO:0000313" key="4">
    <source>
        <dbReference type="Proteomes" id="UP001551482"/>
    </source>
</evidence>
<comment type="similarity">
    <text evidence="1">Belongs to the AHA1 family.</text>
</comment>
<organism evidence="3 4">
    <name type="scientific">Streptodolium elevatio</name>
    <dbReference type="NCBI Taxonomy" id="3157996"/>
    <lineage>
        <taxon>Bacteria</taxon>
        <taxon>Bacillati</taxon>
        <taxon>Actinomycetota</taxon>
        <taxon>Actinomycetes</taxon>
        <taxon>Kitasatosporales</taxon>
        <taxon>Streptomycetaceae</taxon>
        <taxon>Streptodolium</taxon>
    </lineage>
</organism>
<proteinExistence type="inferred from homology"/>
<reference evidence="3 4" key="1">
    <citation type="submission" date="2024-06" db="EMBL/GenBank/DDBJ databases">
        <title>The Natural Products Discovery Center: Release of the First 8490 Sequenced Strains for Exploring Actinobacteria Biosynthetic Diversity.</title>
        <authorList>
            <person name="Kalkreuter E."/>
            <person name="Kautsar S.A."/>
            <person name="Yang D."/>
            <person name="Bader C.D."/>
            <person name="Teijaro C.N."/>
            <person name="Fluegel L."/>
            <person name="Davis C.M."/>
            <person name="Simpson J.R."/>
            <person name="Lauterbach L."/>
            <person name="Steele A.D."/>
            <person name="Gui C."/>
            <person name="Meng S."/>
            <person name="Li G."/>
            <person name="Viehrig K."/>
            <person name="Ye F."/>
            <person name="Su P."/>
            <person name="Kiefer A.F."/>
            <person name="Nichols A."/>
            <person name="Cepeda A.J."/>
            <person name="Yan W."/>
            <person name="Fan B."/>
            <person name="Jiang Y."/>
            <person name="Adhikari A."/>
            <person name="Zheng C.-J."/>
            <person name="Schuster L."/>
            <person name="Cowan T.M."/>
            <person name="Smanski M.J."/>
            <person name="Chevrette M.G."/>
            <person name="De Carvalho L.P.S."/>
            <person name="Shen B."/>
        </authorList>
    </citation>
    <scope>NUCLEOTIDE SEQUENCE [LARGE SCALE GENOMIC DNA]</scope>
    <source>
        <strain evidence="3 4">NPDC048946</strain>
    </source>
</reference>
<dbReference type="InterPro" id="IPR023393">
    <property type="entry name" value="START-like_dom_sf"/>
</dbReference>
<accession>A0ABV3DKK6</accession>
<protein>
    <submittedName>
        <fullName evidence="3">SRPBCC domain-containing protein</fullName>
    </submittedName>
</protein>
<dbReference type="InterPro" id="IPR013538">
    <property type="entry name" value="ASHA1/2-like_C"/>
</dbReference>
<dbReference type="EMBL" id="JBEZFP010000049">
    <property type="protein sequence ID" value="MEU8135742.1"/>
    <property type="molecule type" value="Genomic_DNA"/>
</dbReference>